<dbReference type="InterPro" id="IPR036526">
    <property type="entry name" value="C-N_Hydrolase_sf"/>
</dbReference>
<dbReference type="PANTHER" id="PTHR43674">
    <property type="entry name" value="NITRILASE C965.09-RELATED"/>
    <property type="match status" value="1"/>
</dbReference>
<keyword evidence="3" id="KW-0808">Transferase</keyword>
<evidence type="ECO:0000259" key="2">
    <source>
        <dbReference type="PROSITE" id="PS50263"/>
    </source>
</evidence>
<dbReference type="STRING" id="1317117.ATO7_09507"/>
<sequence length="335" mass="36838">MNTARDDQSQTRRVAAIQMHAVVGDAAPNIAHAEQRIEEAFQAGAQIVALPEFFTGAIAPRAQTAACVLPARNAAIDMMSRLAARHGGWVGGSMLVEQDGEIYNRYVLVGPKGETHAHDKDLPTMWERAFYRGGSDDGVWQTELGGVGAAVCWELIRSQTVKRMRGRVELAMTGTHWWTLPHNWPGAMRRMLASIGQYNRYLSEQAPVEFARRLGAPVVQASHCGQIGGQFRLGLGLQVPYETEYVGASQIVDSRGQVLASRNVMEGPGTVYADVALGAQTPVCEDALERFWIPHLPLFLKAYWHQQNWVSEMVYRKTARAAGVEAARRAAQGES</sequence>
<keyword evidence="3" id="KW-0012">Acyltransferase</keyword>
<gene>
    <name evidence="3" type="ORF">ATO7_09507</name>
</gene>
<name>A0A1Y1SE38_9GAMM</name>
<keyword evidence="3" id="KW-0449">Lipoprotein</keyword>
<accession>A0A1Y1SE38</accession>
<evidence type="ECO:0000313" key="4">
    <source>
        <dbReference type="Proteomes" id="UP000192342"/>
    </source>
</evidence>
<organism evidence="3 4">
    <name type="scientific">Oceanococcus atlanticus</name>
    <dbReference type="NCBI Taxonomy" id="1317117"/>
    <lineage>
        <taxon>Bacteria</taxon>
        <taxon>Pseudomonadati</taxon>
        <taxon>Pseudomonadota</taxon>
        <taxon>Gammaproteobacteria</taxon>
        <taxon>Chromatiales</taxon>
        <taxon>Oceanococcaceae</taxon>
        <taxon>Oceanococcus</taxon>
    </lineage>
</organism>
<reference evidence="3 4" key="1">
    <citation type="submission" date="2013-04" db="EMBL/GenBank/DDBJ databases">
        <title>Oceanococcus atlanticus 22II-S10r2 Genome Sequencing.</title>
        <authorList>
            <person name="Lai Q."/>
            <person name="Li G."/>
            <person name="Shao Z."/>
        </authorList>
    </citation>
    <scope>NUCLEOTIDE SEQUENCE [LARGE SCALE GENOMIC DNA]</scope>
    <source>
        <strain evidence="3 4">22II-S10r2</strain>
    </source>
</reference>
<dbReference type="SUPFAM" id="SSF56317">
    <property type="entry name" value="Carbon-nitrogen hydrolase"/>
    <property type="match status" value="1"/>
</dbReference>
<dbReference type="AlphaFoldDB" id="A0A1Y1SE38"/>
<dbReference type="Gene3D" id="3.60.110.10">
    <property type="entry name" value="Carbon-nitrogen hydrolase"/>
    <property type="match status" value="1"/>
</dbReference>
<dbReference type="RefSeq" id="WP_206044865.1">
    <property type="nucleotide sequence ID" value="NZ_AQQV01000002.1"/>
</dbReference>
<dbReference type="EMBL" id="AQQV01000002">
    <property type="protein sequence ID" value="ORE87267.1"/>
    <property type="molecule type" value="Genomic_DNA"/>
</dbReference>
<protein>
    <submittedName>
        <fullName evidence="3">Protein containing nitrilase/cyanide hydratase and apolipoprotein N-acyltransferase domain</fullName>
    </submittedName>
</protein>
<feature type="domain" description="CN hydrolase" evidence="2">
    <location>
        <begin position="12"/>
        <end position="277"/>
    </location>
</feature>
<evidence type="ECO:0000313" key="3">
    <source>
        <dbReference type="EMBL" id="ORE87267.1"/>
    </source>
</evidence>
<keyword evidence="1" id="KW-0378">Hydrolase</keyword>
<dbReference type="InterPro" id="IPR050345">
    <property type="entry name" value="Aliph_Amidase/BUP"/>
</dbReference>
<dbReference type="Proteomes" id="UP000192342">
    <property type="component" value="Unassembled WGS sequence"/>
</dbReference>
<dbReference type="GO" id="GO:0016811">
    <property type="term" value="F:hydrolase activity, acting on carbon-nitrogen (but not peptide) bonds, in linear amides"/>
    <property type="evidence" value="ECO:0007669"/>
    <property type="project" value="TreeGrafter"/>
</dbReference>
<dbReference type="GO" id="GO:0016746">
    <property type="term" value="F:acyltransferase activity"/>
    <property type="evidence" value="ECO:0007669"/>
    <property type="project" value="UniProtKB-KW"/>
</dbReference>
<proteinExistence type="predicted"/>
<dbReference type="Pfam" id="PF00795">
    <property type="entry name" value="CN_hydrolase"/>
    <property type="match status" value="1"/>
</dbReference>
<dbReference type="CDD" id="cd07197">
    <property type="entry name" value="nitrilase"/>
    <property type="match status" value="1"/>
</dbReference>
<dbReference type="PROSITE" id="PS50263">
    <property type="entry name" value="CN_HYDROLASE"/>
    <property type="match status" value="1"/>
</dbReference>
<comment type="caution">
    <text evidence="3">The sequence shown here is derived from an EMBL/GenBank/DDBJ whole genome shotgun (WGS) entry which is preliminary data.</text>
</comment>
<dbReference type="InterPro" id="IPR003010">
    <property type="entry name" value="C-N_Hydrolase"/>
</dbReference>
<keyword evidence="4" id="KW-1185">Reference proteome</keyword>
<dbReference type="PANTHER" id="PTHR43674:SF2">
    <property type="entry name" value="BETA-UREIDOPROPIONASE"/>
    <property type="match status" value="1"/>
</dbReference>
<evidence type="ECO:0000256" key="1">
    <source>
        <dbReference type="ARBA" id="ARBA00022801"/>
    </source>
</evidence>